<organism evidence="3 4">
    <name type="scientific">Litoreibacter roseus</name>
    <dbReference type="NCBI Taxonomy" id="2601869"/>
    <lineage>
        <taxon>Bacteria</taxon>
        <taxon>Pseudomonadati</taxon>
        <taxon>Pseudomonadota</taxon>
        <taxon>Alphaproteobacteria</taxon>
        <taxon>Rhodobacterales</taxon>
        <taxon>Roseobacteraceae</taxon>
        <taxon>Litoreibacter</taxon>
    </lineage>
</organism>
<keyword evidence="1 3" id="KW-0378">Hydrolase</keyword>
<dbReference type="AlphaFoldDB" id="A0A6N6JI34"/>
<accession>A0A6N6JI34</accession>
<dbReference type="EMBL" id="BLJE01000002">
    <property type="protein sequence ID" value="GFE64872.1"/>
    <property type="molecule type" value="Genomic_DNA"/>
</dbReference>
<dbReference type="PANTHER" id="PTHR22946:SF9">
    <property type="entry name" value="POLYKETIDE TRANSFERASE AF380"/>
    <property type="match status" value="1"/>
</dbReference>
<dbReference type="PIRSF" id="PIRSF037442">
    <property type="entry name" value="UCP037442_abhydr"/>
    <property type="match status" value="1"/>
</dbReference>
<keyword evidence="4" id="KW-1185">Reference proteome</keyword>
<dbReference type="SUPFAM" id="SSF53474">
    <property type="entry name" value="alpha/beta-Hydrolases"/>
    <property type="match status" value="1"/>
</dbReference>
<dbReference type="GO" id="GO:0052689">
    <property type="term" value="F:carboxylic ester hydrolase activity"/>
    <property type="evidence" value="ECO:0007669"/>
    <property type="project" value="UniProtKB-ARBA"/>
</dbReference>
<protein>
    <submittedName>
        <fullName evidence="3">Alpha/beta hydrolase</fullName>
    </submittedName>
</protein>
<feature type="domain" description="Serine aminopeptidase S33" evidence="2">
    <location>
        <begin position="38"/>
        <end position="146"/>
    </location>
</feature>
<dbReference type="Proteomes" id="UP000436822">
    <property type="component" value="Unassembled WGS sequence"/>
</dbReference>
<sequence length="291" mass="31975">MGCEMKMVPYGQPITQEISVRSGASKLSGRLYHPTDTPRAIVILNGATGVPQSFYTAFARWLATEQNIACVTYDYRDFGLSAAGHPKLSTATMADWAVRDAQAVRDYVATTLPGAPIWIIGHSLGALTLAFQDRMDRVDRVITVASGPVHVSDHPWPYQGAARLFWFAHGPAMTSALGYLPGRATGMGSDLPASVYWQWRRWCTSRSFFADDIGSTLPYPDWTAITCPVKFVAVADDQMVPPSAVWRSMEFYRAAPKRQLTLEPAKYGVPKIGHLGAFRRANAACWADIIA</sequence>
<reference evidence="3 4" key="1">
    <citation type="submission" date="2019-12" db="EMBL/GenBank/DDBJ databases">
        <title>Litoreibacter badius sp. nov., a novel bacteriochlorophyll a-containing bacterium in the genus Litoreibacter.</title>
        <authorList>
            <person name="Kanamuro M."/>
            <person name="Takabe Y."/>
            <person name="Mori K."/>
            <person name="Takaichi S."/>
            <person name="Hanada S."/>
        </authorList>
    </citation>
    <scope>NUCLEOTIDE SEQUENCE [LARGE SCALE GENOMIC DNA]</scope>
    <source>
        <strain evidence="3 4">K6</strain>
    </source>
</reference>
<dbReference type="Pfam" id="PF12146">
    <property type="entry name" value="Hydrolase_4"/>
    <property type="match status" value="1"/>
</dbReference>
<dbReference type="InterPro" id="IPR050261">
    <property type="entry name" value="FrsA_esterase"/>
</dbReference>
<dbReference type="InterPro" id="IPR029058">
    <property type="entry name" value="AB_hydrolase_fold"/>
</dbReference>
<gene>
    <name evidence="3" type="ORF">KIN_19460</name>
</gene>
<proteinExistence type="predicted"/>
<name>A0A6N6JI34_9RHOB</name>
<dbReference type="InterPro" id="IPR022742">
    <property type="entry name" value="Hydrolase_4"/>
</dbReference>
<dbReference type="PANTHER" id="PTHR22946">
    <property type="entry name" value="DIENELACTONE HYDROLASE DOMAIN-CONTAINING PROTEIN-RELATED"/>
    <property type="match status" value="1"/>
</dbReference>
<evidence type="ECO:0000313" key="4">
    <source>
        <dbReference type="Proteomes" id="UP000436822"/>
    </source>
</evidence>
<evidence type="ECO:0000256" key="1">
    <source>
        <dbReference type="ARBA" id="ARBA00022801"/>
    </source>
</evidence>
<comment type="caution">
    <text evidence="3">The sequence shown here is derived from an EMBL/GenBank/DDBJ whole genome shotgun (WGS) entry which is preliminary data.</text>
</comment>
<dbReference type="InterPro" id="IPR017208">
    <property type="entry name" value="UCP037442_abhydr"/>
</dbReference>
<evidence type="ECO:0000259" key="2">
    <source>
        <dbReference type="Pfam" id="PF12146"/>
    </source>
</evidence>
<dbReference type="Gene3D" id="3.40.50.1820">
    <property type="entry name" value="alpha/beta hydrolase"/>
    <property type="match status" value="1"/>
</dbReference>
<evidence type="ECO:0000313" key="3">
    <source>
        <dbReference type="EMBL" id="GFE64872.1"/>
    </source>
</evidence>